<evidence type="ECO:0000313" key="8">
    <source>
        <dbReference type="EMBL" id="ABC32834.1"/>
    </source>
</evidence>
<dbReference type="GO" id="GO:0022857">
    <property type="term" value="F:transmembrane transporter activity"/>
    <property type="evidence" value="ECO:0007669"/>
    <property type="project" value="InterPro"/>
</dbReference>
<dbReference type="Gene3D" id="3.30.70.100">
    <property type="match status" value="1"/>
</dbReference>
<dbReference type="RefSeq" id="WP_011399892.1">
    <property type="nucleotide sequence ID" value="NC_007645.1"/>
</dbReference>
<proteinExistence type="predicted"/>
<dbReference type="Proteomes" id="UP000000238">
    <property type="component" value="Chromosome"/>
</dbReference>
<evidence type="ECO:0000313" key="9">
    <source>
        <dbReference type="Proteomes" id="UP000000238"/>
    </source>
</evidence>
<keyword evidence="3" id="KW-1003">Cell membrane</keyword>
<evidence type="ECO:0000259" key="7">
    <source>
        <dbReference type="PROSITE" id="PS50850"/>
    </source>
</evidence>
<dbReference type="HOGENOM" id="CLU_001265_10_0_6"/>
<dbReference type="Gene3D" id="1.20.1250.20">
    <property type="entry name" value="MFS general substrate transporter like domains"/>
    <property type="match status" value="1"/>
</dbReference>
<evidence type="ECO:0000256" key="5">
    <source>
        <dbReference type="ARBA" id="ARBA00022989"/>
    </source>
</evidence>
<feature type="domain" description="Major facilitator superfamily (MFS) profile" evidence="7">
    <location>
        <begin position="14"/>
        <end position="394"/>
    </location>
</feature>
<dbReference type="OrthoDB" id="9764259at2"/>
<dbReference type="eggNOG" id="COG2814">
    <property type="taxonomic scope" value="Bacteria"/>
</dbReference>
<keyword evidence="9" id="KW-1185">Reference proteome</keyword>
<dbReference type="InterPro" id="IPR011701">
    <property type="entry name" value="MFS"/>
</dbReference>
<keyword evidence="4" id="KW-0812">Transmembrane</keyword>
<dbReference type="InterPro" id="IPR020846">
    <property type="entry name" value="MFS_dom"/>
</dbReference>
<evidence type="ECO:0000256" key="4">
    <source>
        <dbReference type="ARBA" id="ARBA00022692"/>
    </source>
</evidence>
<protein>
    <submittedName>
        <fullName evidence="8">Permease of the major facilitator superfamily</fullName>
    </submittedName>
</protein>
<evidence type="ECO:0000256" key="1">
    <source>
        <dbReference type="ARBA" id="ARBA00004651"/>
    </source>
</evidence>
<dbReference type="AlphaFoldDB" id="Q2S940"/>
<dbReference type="KEGG" id="hch:HCH_06190"/>
<dbReference type="InterPro" id="IPR036259">
    <property type="entry name" value="MFS_trans_sf"/>
</dbReference>
<keyword evidence="5" id="KW-1133">Transmembrane helix</keyword>
<gene>
    <name evidence="8" type="ordered locus">HCH_06190</name>
</gene>
<keyword evidence="6" id="KW-0472">Membrane</keyword>
<keyword evidence="2" id="KW-0813">Transport</keyword>
<dbReference type="PANTHER" id="PTHR23517:SF2">
    <property type="entry name" value="MULTIDRUG RESISTANCE PROTEIN MDTH"/>
    <property type="match status" value="1"/>
</dbReference>
<dbReference type="EMBL" id="CP000155">
    <property type="protein sequence ID" value="ABC32834.1"/>
    <property type="molecule type" value="Genomic_DNA"/>
</dbReference>
<dbReference type="GO" id="GO:0005886">
    <property type="term" value="C:plasma membrane"/>
    <property type="evidence" value="ECO:0007669"/>
    <property type="project" value="UniProtKB-SubCell"/>
</dbReference>
<evidence type="ECO:0000256" key="6">
    <source>
        <dbReference type="ARBA" id="ARBA00023136"/>
    </source>
</evidence>
<dbReference type="InterPro" id="IPR050171">
    <property type="entry name" value="MFS_Transporters"/>
</dbReference>
<sequence>MQKTQRFMPQERRAVSALASLYAMRMLGLFMVLPVFMVLGRELEGATPALLGLAIGVYGLSQAVMQVPFGALSDRFGRKKLIFIGLGVFCLGSVVAALSDNIYGVIFGRLLQGAGAIASVLMALLSDLTQEENRTKAMASVGMTIGLSFALALVLGPLISGFAGLAGLFWATACMALSGMILLYKVPTPLQQRRNLETIVLRSALRNVFQHKELMRLNWGIFSLHMILTAMFVAMPVTLADKFNMVADRHGWFYLAVMGAAFVFMIPLIIIGEKKRLLRQVFTGAVWLMAVALMIVMKGVNDFIGFTLAVFGFFLAFNFLEATLPSLVSKVAPAGMRGTAMGVYSSSQFFGAFLGGVLGGLAYQKFGLMGVYGLCTVMAVVWGGVSLFMPDPPYTASYVLPLQPFNVDAADKIAQELTQIHGVEDVTLVIEEHLAYLKIDRQRFDEKALINYPLTAQVEG</sequence>
<organism evidence="8 9">
    <name type="scientific">Hahella chejuensis (strain KCTC 2396)</name>
    <dbReference type="NCBI Taxonomy" id="349521"/>
    <lineage>
        <taxon>Bacteria</taxon>
        <taxon>Pseudomonadati</taxon>
        <taxon>Pseudomonadota</taxon>
        <taxon>Gammaproteobacteria</taxon>
        <taxon>Oceanospirillales</taxon>
        <taxon>Hahellaceae</taxon>
        <taxon>Hahella</taxon>
    </lineage>
</organism>
<name>Q2S940_HAHCH</name>
<accession>Q2S940</accession>
<dbReference type="SUPFAM" id="SSF103473">
    <property type="entry name" value="MFS general substrate transporter"/>
    <property type="match status" value="1"/>
</dbReference>
<evidence type="ECO:0000256" key="2">
    <source>
        <dbReference type="ARBA" id="ARBA00022448"/>
    </source>
</evidence>
<dbReference type="PANTHER" id="PTHR23517">
    <property type="entry name" value="RESISTANCE PROTEIN MDTM, PUTATIVE-RELATED-RELATED"/>
    <property type="match status" value="1"/>
</dbReference>
<dbReference type="PROSITE" id="PS50850">
    <property type="entry name" value="MFS"/>
    <property type="match status" value="1"/>
</dbReference>
<reference evidence="8 9" key="1">
    <citation type="journal article" date="2005" name="Nucleic Acids Res.">
        <title>Genomic blueprint of Hahella chejuensis, a marine microbe producing an algicidal agent.</title>
        <authorList>
            <person name="Jeong H."/>
            <person name="Yim J.H."/>
            <person name="Lee C."/>
            <person name="Choi S.-H."/>
            <person name="Park Y.K."/>
            <person name="Yoon S.H."/>
            <person name="Hur C.-G."/>
            <person name="Kang H.-Y."/>
            <person name="Kim D."/>
            <person name="Lee H.H."/>
            <person name="Park K.H."/>
            <person name="Park S.-H."/>
            <person name="Park H.-S."/>
            <person name="Lee H.K."/>
            <person name="Oh T.K."/>
            <person name="Kim J.F."/>
        </authorList>
    </citation>
    <scope>NUCLEOTIDE SEQUENCE [LARGE SCALE GENOMIC DNA]</scope>
    <source>
        <strain evidence="8 9">KCTC 2396</strain>
    </source>
</reference>
<dbReference type="Pfam" id="PF07690">
    <property type="entry name" value="MFS_1"/>
    <property type="match status" value="1"/>
</dbReference>
<comment type="subcellular location">
    <subcellularLocation>
        <location evidence="1">Cell membrane</location>
        <topology evidence="1">Multi-pass membrane protein</topology>
    </subcellularLocation>
</comment>
<dbReference type="STRING" id="349521.HCH_06190"/>
<evidence type="ECO:0000256" key="3">
    <source>
        <dbReference type="ARBA" id="ARBA00022475"/>
    </source>
</evidence>
<dbReference type="CDD" id="cd17472">
    <property type="entry name" value="MFS_YajR_like"/>
    <property type="match status" value="1"/>
</dbReference>